<dbReference type="SMART" id="SM00849">
    <property type="entry name" value="Lactamase_B"/>
    <property type="match status" value="1"/>
</dbReference>
<keyword evidence="1" id="KW-0479">Metal-binding</keyword>
<keyword evidence="4" id="KW-1185">Reference proteome</keyword>
<name>A0A1I4EU83_9RHOB</name>
<dbReference type="InterPro" id="IPR036866">
    <property type="entry name" value="RibonucZ/Hydroxyglut_hydro"/>
</dbReference>
<dbReference type="RefSeq" id="WP_090188233.1">
    <property type="nucleotide sequence ID" value="NZ_FOTF01000007.1"/>
</dbReference>
<dbReference type="CDD" id="cd07724">
    <property type="entry name" value="POD-like_MBL-fold"/>
    <property type="match status" value="1"/>
</dbReference>
<dbReference type="InterPro" id="IPR001279">
    <property type="entry name" value="Metallo-B-lactamas"/>
</dbReference>
<evidence type="ECO:0000313" key="4">
    <source>
        <dbReference type="Proteomes" id="UP000199550"/>
    </source>
</evidence>
<feature type="domain" description="Metallo-beta-lactamase" evidence="2">
    <location>
        <begin position="34"/>
        <end position="223"/>
    </location>
</feature>
<dbReference type="STRING" id="195913.SAMN04488004_107192"/>
<dbReference type="GO" id="GO:0070813">
    <property type="term" value="P:hydrogen sulfide metabolic process"/>
    <property type="evidence" value="ECO:0007669"/>
    <property type="project" value="TreeGrafter"/>
</dbReference>
<dbReference type="Gene3D" id="3.60.15.10">
    <property type="entry name" value="Ribonuclease Z/Hydroxyacylglutathione hydrolase-like"/>
    <property type="match status" value="1"/>
</dbReference>
<dbReference type="GO" id="GO:0050313">
    <property type="term" value="F:sulfur dioxygenase activity"/>
    <property type="evidence" value="ECO:0007669"/>
    <property type="project" value="InterPro"/>
</dbReference>
<protein>
    <submittedName>
        <fullName evidence="3">Glyoxylase, beta-lactamase superfamily II</fullName>
    </submittedName>
</protein>
<dbReference type="PANTHER" id="PTHR43084">
    <property type="entry name" value="PERSULFIDE DIOXYGENASE ETHE1"/>
    <property type="match status" value="1"/>
</dbReference>
<sequence length="306" mass="32991">MTEVSKLKQPIVRHSASTGAGSPDVWGIYEPGTGSIQYICADPATKKAALIDVVWNFDPASFATSTESIDQVLDLVRDNGLVVDRVLDTHPHADHVMASTLLKARTGAPNAIGEKVRDIAKLWRDIYNTPDAFDPDADFDDLFADGDSFALGDLTVRVMLSPGHTLGSITYVCGNAAFVHDTFMQPDSGTARADFPGGSATDLWESLQAILALPDDTRLFVGHDYGATGRDAPEWEASVADHKAHNIHVSDGTEKAAYIKTRMDRDATLSLPQRMLAALQINLRAGQLPAAEDDGAAYLKIPVDKF</sequence>
<dbReference type="AlphaFoldDB" id="A0A1I4EU83"/>
<dbReference type="GO" id="GO:0006749">
    <property type="term" value="P:glutathione metabolic process"/>
    <property type="evidence" value="ECO:0007669"/>
    <property type="project" value="InterPro"/>
</dbReference>
<dbReference type="PANTHER" id="PTHR43084:SF1">
    <property type="entry name" value="PERSULFIDE DIOXYGENASE ETHE1, MITOCHONDRIAL"/>
    <property type="match status" value="1"/>
</dbReference>
<gene>
    <name evidence="3" type="ORF">SAMN04488004_107192</name>
</gene>
<dbReference type="InterPro" id="IPR044528">
    <property type="entry name" value="POD-like_MBL-fold"/>
</dbReference>
<dbReference type="InterPro" id="IPR051682">
    <property type="entry name" value="Mito_Persulfide_Diox"/>
</dbReference>
<evidence type="ECO:0000256" key="1">
    <source>
        <dbReference type="ARBA" id="ARBA00022723"/>
    </source>
</evidence>
<dbReference type="GO" id="GO:0046872">
    <property type="term" value="F:metal ion binding"/>
    <property type="evidence" value="ECO:0007669"/>
    <property type="project" value="UniProtKB-KW"/>
</dbReference>
<dbReference type="Pfam" id="PF00753">
    <property type="entry name" value="Lactamase_B"/>
    <property type="match status" value="1"/>
</dbReference>
<dbReference type="Proteomes" id="UP000199550">
    <property type="component" value="Unassembled WGS sequence"/>
</dbReference>
<organism evidence="3 4">
    <name type="scientific">Loktanella salsilacus</name>
    <dbReference type="NCBI Taxonomy" id="195913"/>
    <lineage>
        <taxon>Bacteria</taxon>
        <taxon>Pseudomonadati</taxon>
        <taxon>Pseudomonadota</taxon>
        <taxon>Alphaproteobacteria</taxon>
        <taxon>Rhodobacterales</taxon>
        <taxon>Roseobacteraceae</taxon>
        <taxon>Loktanella</taxon>
    </lineage>
</organism>
<proteinExistence type="predicted"/>
<accession>A0A1I4EU83</accession>
<dbReference type="OrthoDB" id="9784009at2"/>
<evidence type="ECO:0000259" key="2">
    <source>
        <dbReference type="SMART" id="SM00849"/>
    </source>
</evidence>
<evidence type="ECO:0000313" key="3">
    <source>
        <dbReference type="EMBL" id="SFL09282.1"/>
    </source>
</evidence>
<dbReference type="SUPFAM" id="SSF56281">
    <property type="entry name" value="Metallo-hydrolase/oxidoreductase"/>
    <property type="match status" value="1"/>
</dbReference>
<dbReference type="EMBL" id="FOTF01000007">
    <property type="protein sequence ID" value="SFL09282.1"/>
    <property type="molecule type" value="Genomic_DNA"/>
</dbReference>
<reference evidence="3 4" key="1">
    <citation type="submission" date="2016-10" db="EMBL/GenBank/DDBJ databases">
        <authorList>
            <person name="de Groot N.N."/>
        </authorList>
    </citation>
    <scope>NUCLEOTIDE SEQUENCE [LARGE SCALE GENOMIC DNA]</scope>
    <source>
        <strain evidence="3 4">DSM 16199</strain>
    </source>
</reference>